<evidence type="ECO:0000313" key="2">
    <source>
        <dbReference type="Proteomes" id="UP000614261"/>
    </source>
</evidence>
<sequence length="100" mass="11192">MPSRQSQFRFDGNVHLPDRNVRLVMTAAFAIVADDPRGGPFKPEKAAIRNTPILSATDLHAAFGQSSVQQKWYQEDEIRPSENSIDPCERLVEKHGACID</sequence>
<evidence type="ECO:0000313" key="1">
    <source>
        <dbReference type="EMBL" id="GGB72687.1"/>
    </source>
</evidence>
<proteinExistence type="predicted"/>
<gene>
    <name evidence="1" type="ORF">GCM10010833_29830</name>
</gene>
<dbReference type="EMBL" id="BMGD01000006">
    <property type="protein sequence ID" value="GGB72687.1"/>
    <property type="molecule type" value="Genomic_DNA"/>
</dbReference>
<comment type="caution">
    <text evidence="1">The sequence shown here is derived from an EMBL/GenBank/DDBJ whole genome shotgun (WGS) entry which is preliminary data.</text>
</comment>
<accession>A0ABQ1JRC0</accession>
<dbReference type="Proteomes" id="UP000614261">
    <property type="component" value="Unassembled WGS sequence"/>
</dbReference>
<reference evidence="2" key="1">
    <citation type="journal article" date="2019" name="Int. J. Syst. Evol. Microbiol.">
        <title>The Global Catalogue of Microorganisms (GCM) 10K type strain sequencing project: providing services to taxonomists for standard genome sequencing and annotation.</title>
        <authorList>
            <consortium name="The Broad Institute Genomics Platform"/>
            <consortium name="The Broad Institute Genome Sequencing Center for Infectious Disease"/>
            <person name="Wu L."/>
            <person name="Ma J."/>
        </authorList>
    </citation>
    <scope>NUCLEOTIDE SEQUENCE [LARGE SCALE GENOMIC DNA]</scope>
    <source>
        <strain evidence="2">CGMCC 1.12851</strain>
    </source>
</reference>
<keyword evidence="2" id="KW-1185">Reference proteome</keyword>
<name>A0ABQ1JRC0_9SPHN</name>
<protein>
    <submittedName>
        <fullName evidence="1">Uncharacterized protein</fullName>
    </submittedName>
</protein>
<organism evidence="1 2">
    <name type="scientific">Blastomonas aquatica</name>
    <dbReference type="NCBI Taxonomy" id="1510276"/>
    <lineage>
        <taxon>Bacteria</taxon>
        <taxon>Pseudomonadati</taxon>
        <taxon>Pseudomonadota</taxon>
        <taxon>Alphaproteobacteria</taxon>
        <taxon>Sphingomonadales</taxon>
        <taxon>Sphingomonadaceae</taxon>
        <taxon>Blastomonas</taxon>
    </lineage>
</organism>